<dbReference type="EMBL" id="LAVV01004376">
    <property type="protein sequence ID" value="KNZ61485.1"/>
    <property type="molecule type" value="Genomic_DNA"/>
</dbReference>
<keyword evidence="3" id="KW-1185">Reference proteome</keyword>
<dbReference type="Proteomes" id="UP000037035">
    <property type="component" value="Unassembled WGS sequence"/>
</dbReference>
<evidence type="ECO:0000313" key="2">
    <source>
        <dbReference type="EMBL" id="KNZ61485.1"/>
    </source>
</evidence>
<comment type="caution">
    <text evidence="2">The sequence shown here is derived from an EMBL/GenBank/DDBJ whole genome shotgun (WGS) entry which is preliminary data.</text>
</comment>
<feature type="transmembrane region" description="Helical" evidence="1">
    <location>
        <begin position="47"/>
        <end position="68"/>
    </location>
</feature>
<evidence type="ECO:0000313" key="3">
    <source>
        <dbReference type="Proteomes" id="UP000037035"/>
    </source>
</evidence>
<evidence type="ECO:0000256" key="1">
    <source>
        <dbReference type="SAM" id="Phobius"/>
    </source>
</evidence>
<keyword evidence="1" id="KW-0472">Membrane</keyword>
<protein>
    <submittedName>
        <fullName evidence="2">Uncharacterized protein</fullName>
    </submittedName>
</protein>
<gene>
    <name evidence="2" type="ORF">VP01_1393g2</name>
</gene>
<proteinExistence type="predicted"/>
<sequence length="515" mass="59861">MMEKWIMDEASQALIKQQKAPGTRGLESVLYPYNLLHNTPVWLATKFLFFGRVVLVLLSFCDWGCSLARLLSTFYQSMALRKYNRFYEAYHFINGGIIICRIWSWVAPMTHIMAECYMQHWLTKRLFFLMLNFQIGLFFLETTISHLFVKHRAICLPGECSGRKIQFSVLQTSSITKSTIISPFLLPFLFHATKIAYLQNYPLASHIPWKLKFKCQELSLGNYTTPNVLPKFVQVMLSQSYSITCIYFETQAEVRILNITYRPVPQTEFLKTVFGCFFFVLHNWIIGKNCFQTQKRYYLCLKFTLDFSYLPHKQVWGRCDGVRNSAEPCSCSSSLPADDQAGVLNLLVSLLLYQVFGFQPLTLNFGSEFLKPTVHTKYIVRNGVLLLAFFSFLHILIRDRNVIPALEDLQREIRFHSFDRGRQTERERERETRVKIGVVAVFYSYIHALVSHPSLSKSGTVQPVCANIALVHTRESRFPQPSLTIYPTIAHPNPICRKTVALFSFFFFHFRFGNR</sequence>
<organism evidence="2 3">
    <name type="scientific">Puccinia sorghi</name>
    <dbReference type="NCBI Taxonomy" id="27349"/>
    <lineage>
        <taxon>Eukaryota</taxon>
        <taxon>Fungi</taxon>
        <taxon>Dikarya</taxon>
        <taxon>Basidiomycota</taxon>
        <taxon>Pucciniomycotina</taxon>
        <taxon>Pucciniomycetes</taxon>
        <taxon>Pucciniales</taxon>
        <taxon>Pucciniaceae</taxon>
        <taxon>Puccinia</taxon>
    </lineage>
</organism>
<feature type="transmembrane region" description="Helical" evidence="1">
    <location>
        <begin position="126"/>
        <end position="149"/>
    </location>
</feature>
<keyword evidence="1" id="KW-0812">Transmembrane</keyword>
<feature type="transmembrane region" description="Helical" evidence="1">
    <location>
        <begin position="378"/>
        <end position="397"/>
    </location>
</feature>
<keyword evidence="1" id="KW-1133">Transmembrane helix</keyword>
<dbReference type="AlphaFoldDB" id="A0A0L6VMZ7"/>
<name>A0A0L6VMZ7_9BASI</name>
<feature type="transmembrane region" description="Helical" evidence="1">
    <location>
        <begin position="89"/>
        <end position="106"/>
    </location>
</feature>
<feature type="transmembrane region" description="Helical" evidence="1">
    <location>
        <begin position="341"/>
        <end position="358"/>
    </location>
</feature>
<dbReference type="VEuPathDB" id="FungiDB:VP01_1393g2"/>
<accession>A0A0L6VMZ7</accession>
<reference evidence="2 3" key="1">
    <citation type="submission" date="2015-08" db="EMBL/GenBank/DDBJ databases">
        <title>Next Generation Sequencing and Analysis of the Genome of Puccinia sorghi L Schw, the Causal Agent of Maize Common Rust.</title>
        <authorList>
            <person name="Rochi L."/>
            <person name="Burguener G."/>
            <person name="Darino M."/>
            <person name="Turjanski A."/>
            <person name="Kreff E."/>
            <person name="Dieguez M.J."/>
            <person name="Sacco F."/>
        </authorList>
    </citation>
    <scope>NUCLEOTIDE SEQUENCE [LARGE SCALE GENOMIC DNA]</scope>
    <source>
        <strain evidence="2 3">RO10H11247</strain>
    </source>
</reference>